<dbReference type="InterPro" id="IPR043136">
    <property type="entry name" value="B30.2/SPRY_sf"/>
</dbReference>
<accession>A0A914HMV2</accession>
<dbReference type="Gene3D" id="2.60.120.920">
    <property type="match status" value="2"/>
</dbReference>
<dbReference type="WBParaSite" id="Gr19_v10_g2958.t1">
    <property type="protein sequence ID" value="Gr19_v10_g2958.t1"/>
    <property type="gene ID" value="Gr19_v10_g2958"/>
</dbReference>
<sequence>MGEMSDSLILQHYESTPAAEKKNPCTVSLFLFISTHVLFIWCYLSPCQLQQQRKHEKTVEKVNELGVNELVGSELDWISVRAEKPMAENPYFEVKILEETKGTIQIGLATKRMPLDTFVGYRKGTYGYTDSGTFLGHEFEGCSHTFAGRPVVRGKDTANLFVSFAADLFPCVTLGRPGTKIEANFGPNFQWNIADVI</sequence>
<evidence type="ECO:0000313" key="1">
    <source>
        <dbReference type="Proteomes" id="UP000887572"/>
    </source>
</evidence>
<dbReference type="SUPFAM" id="SSF49899">
    <property type="entry name" value="Concanavalin A-like lectins/glucanases"/>
    <property type="match status" value="1"/>
</dbReference>
<organism evidence="1 2">
    <name type="scientific">Globodera rostochiensis</name>
    <name type="common">Golden nematode worm</name>
    <name type="synonym">Heterodera rostochiensis</name>
    <dbReference type="NCBI Taxonomy" id="31243"/>
    <lineage>
        <taxon>Eukaryota</taxon>
        <taxon>Metazoa</taxon>
        <taxon>Ecdysozoa</taxon>
        <taxon>Nematoda</taxon>
        <taxon>Chromadorea</taxon>
        <taxon>Rhabditida</taxon>
        <taxon>Tylenchina</taxon>
        <taxon>Tylenchomorpha</taxon>
        <taxon>Tylenchoidea</taxon>
        <taxon>Heteroderidae</taxon>
        <taxon>Heteroderinae</taxon>
        <taxon>Globodera</taxon>
    </lineage>
</organism>
<dbReference type="Proteomes" id="UP000887572">
    <property type="component" value="Unplaced"/>
</dbReference>
<dbReference type="AlphaFoldDB" id="A0A914HMV2"/>
<dbReference type="CDD" id="cd12885">
    <property type="entry name" value="SPRY_RanBP_like"/>
    <property type="match status" value="1"/>
</dbReference>
<dbReference type="InterPro" id="IPR013320">
    <property type="entry name" value="ConA-like_dom_sf"/>
</dbReference>
<evidence type="ECO:0000313" key="2">
    <source>
        <dbReference type="WBParaSite" id="Gr19_v10_g2958.t1"/>
    </source>
</evidence>
<protein>
    <submittedName>
        <fullName evidence="2">Uncharacterized protein</fullName>
    </submittedName>
</protein>
<proteinExistence type="predicted"/>
<name>A0A914HMV2_GLORO</name>
<dbReference type="InterPro" id="IPR044736">
    <property type="entry name" value="Gid1/RanBPM/SPLA_SPRY"/>
</dbReference>
<keyword evidence="1" id="KW-1185">Reference proteome</keyword>
<reference evidence="2" key="1">
    <citation type="submission" date="2022-11" db="UniProtKB">
        <authorList>
            <consortium name="WormBaseParasite"/>
        </authorList>
    </citation>
    <scope>IDENTIFICATION</scope>
</reference>